<reference evidence="9" key="1">
    <citation type="submission" date="2023-06" db="EMBL/GenBank/DDBJ databases">
        <title>Genome-scale phylogeny and comparative genomics of the fungal order Sordariales.</title>
        <authorList>
            <consortium name="Lawrence Berkeley National Laboratory"/>
            <person name="Hensen N."/>
            <person name="Bonometti L."/>
            <person name="Westerberg I."/>
            <person name="Brannstrom I.O."/>
            <person name="Guillou S."/>
            <person name="Cros-Aarteil S."/>
            <person name="Calhoun S."/>
            <person name="Haridas S."/>
            <person name="Kuo A."/>
            <person name="Mondo S."/>
            <person name="Pangilinan J."/>
            <person name="Riley R."/>
            <person name="Labutti K."/>
            <person name="Andreopoulos B."/>
            <person name="Lipzen A."/>
            <person name="Chen C."/>
            <person name="Yanf M."/>
            <person name="Daum C."/>
            <person name="Ng V."/>
            <person name="Clum A."/>
            <person name="Steindorff A."/>
            <person name="Ohm R."/>
            <person name="Martin F."/>
            <person name="Silar P."/>
            <person name="Natvig D."/>
            <person name="Lalanne C."/>
            <person name="Gautier V."/>
            <person name="Ament-Velasquez S.L."/>
            <person name="Kruys A."/>
            <person name="Hutchinson M.I."/>
            <person name="Powell A.J."/>
            <person name="Barry K."/>
            <person name="Miller A.N."/>
            <person name="Grigoriev I.V."/>
            <person name="Debuchy R."/>
            <person name="Gladieux P."/>
            <person name="Thoren M.H."/>
            <person name="Johannesson H."/>
        </authorList>
    </citation>
    <scope>NUCLEOTIDE SEQUENCE</scope>
    <source>
        <strain evidence="9">SMH4607-1</strain>
    </source>
</reference>
<sequence>MAAPTPQGDPPGGTPASTPAPTSVASPSPTRPPYIPQFTAATQMILKRMKGEPSSLISALSAAPASMTADINPGAYEDARRRVVMGMSTSASMTMQMPAAPLPSRSVLPPLKTARPATTKSASAGLSAIRKISSGIMGPGKASGRGSAIKNLSAESKVKKPKATAASRAPVGKRKRVKGQGEETSSLSSLSELDEAEKAPENATPAAPLTMTKSGRQVQKPMTYNPAAMDLSTKKRVHYGKRTAEQALCKKCTRMHSPASNQMAFCDGCNDGWHQMCHDPWIDDAIVRDASRSWYCENCIEKRNRHLAKKQKVEPRAPPQPPPKESWASKPPQQKRAYLMTLTNQELIALVMTSLELHPDLPIFPGTADPSGGGGPTQNGAQTSRSLFAGSTVEGLFPRADANPTGQMNFVRKAAPARSSSGSAKGRAKSQKEKEGSQDKAEEEDEEYDPLAPLWPKPEKGLYSRLPPDAEDEKHLVDDDDYEAFSVIVYDERGRKVEENGMRV</sequence>
<keyword evidence="2" id="KW-0479">Metal-binding</keyword>
<evidence type="ECO:0000256" key="1">
    <source>
        <dbReference type="ARBA" id="ARBA00004123"/>
    </source>
</evidence>
<dbReference type="PANTHER" id="PTHR12628">
    <property type="entry name" value="POLYCOMB-LIKE TRANSCRIPTION FACTOR"/>
    <property type="match status" value="1"/>
</dbReference>
<feature type="compositionally biased region" description="Low complexity" evidence="7">
    <location>
        <begin position="414"/>
        <end position="425"/>
    </location>
</feature>
<protein>
    <recommendedName>
        <fullName evidence="8">PHD-type domain-containing protein</fullName>
    </recommendedName>
</protein>
<evidence type="ECO:0000256" key="5">
    <source>
        <dbReference type="ARBA" id="ARBA00023242"/>
    </source>
</evidence>
<keyword evidence="10" id="KW-1185">Reference proteome</keyword>
<evidence type="ECO:0000256" key="6">
    <source>
        <dbReference type="PROSITE-ProRule" id="PRU00146"/>
    </source>
</evidence>
<dbReference type="PANTHER" id="PTHR12628:SF10">
    <property type="entry name" value="HOMEOBOX DOMAIN-CONTAINING PROTEIN"/>
    <property type="match status" value="1"/>
</dbReference>
<dbReference type="Pfam" id="PF00628">
    <property type="entry name" value="PHD"/>
    <property type="match status" value="1"/>
</dbReference>
<dbReference type="GO" id="GO:0003677">
    <property type="term" value="F:DNA binding"/>
    <property type="evidence" value="ECO:0007669"/>
    <property type="project" value="TreeGrafter"/>
</dbReference>
<feature type="domain" description="PHD-type" evidence="8">
    <location>
        <begin position="246"/>
        <end position="302"/>
    </location>
</feature>
<dbReference type="Gene3D" id="3.30.40.10">
    <property type="entry name" value="Zinc/RING finger domain, C3HC4 (zinc finger)"/>
    <property type="match status" value="1"/>
</dbReference>
<keyword evidence="4" id="KW-0862">Zinc</keyword>
<accession>A0AA40AFW9</accession>
<comment type="subcellular location">
    <subcellularLocation>
        <location evidence="1">Nucleus</location>
    </subcellularLocation>
</comment>
<dbReference type="InterPro" id="IPR011011">
    <property type="entry name" value="Znf_FYVE_PHD"/>
</dbReference>
<feature type="compositionally biased region" description="Basic and acidic residues" evidence="7">
    <location>
        <begin position="430"/>
        <end position="440"/>
    </location>
</feature>
<feature type="region of interest" description="Disordered" evidence="7">
    <location>
        <begin position="414"/>
        <end position="478"/>
    </location>
</feature>
<dbReference type="Proteomes" id="UP001172102">
    <property type="component" value="Unassembled WGS sequence"/>
</dbReference>
<comment type="caution">
    <text evidence="9">The sequence shown here is derived from an EMBL/GenBank/DDBJ whole genome shotgun (WGS) entry which is preliminary data.</text>
</comment>
<evidence type="ECO:0000256" key="2">
    <source>
        <dbReference type="ARBA" id="ARBA00022723"/>
    </source>
</evidence>
<evidence type="ECO:0000313" key="9">
    <source>
        <dbReference type="EMBL" id="KAK0715112.1"/>
    </source>
</evidence>
<dbReference type="EMBL" id="JAUKUA010000004">
    <property type="protein sequence ID" value="KAK0715112.1"/>
    <property type="molecule type" value="Genomic_DNA"/>
</dbReference>
<dbReference type="GO" id="GO:0003682">
    <property type="term" value="F:chromatin binding"/>
    <property type="evidence" value="ECO:0007669"/>
    <property type="project" value="TreeGrafter"/>
</dbReference>
<dbReference type="PROSITE" id="PS50016">
    <property type="entry name" value="ZF_PHD_2"/>
    <property type="match status" value="1"/>
</dbReference>
<name>A0AA40AFW9_9PEZI</name>
<dbReference type="GO" id="GO:0005634">
    <property type="term" value="C:nucleus"/>
    <property type="evidence" value="ECO:0007669"/>
    <property type="project" value="UniProtKB-SubCell"/>
</dbReference>
<dbReference type="InterPro" id="IPR001965">
    <property type="entry name" value="Znf_PHD"/>
</dbReference>
<feature type="compositionally biased region" description="Low complexity" evidence="7">
    <location>
        <begin position="182"/>
        <end position="191"/>
    </location>
</feature>
<gene>
    <name evidence="9" type="ORF">B0H67DRAFT_234634</name>
</gene>
<proteinExistence type="predicted"/>
<dbReference type="GO" id="GO:0045814">
    <property type="term" value="P:negative regulation of gene expression, epigenetic"/>
    <property type="evidence" value="ECO:0007669"/>
    <property type="project" value="TreeGrafter"/>
</dbReference>
<dbReference type="SUPFAM" id="SSF57903">
    <property type="entry name" value="FYVE/PHD zinc finger"/>
    <property type="match status" value="1"/>
</dbReference>
<feature type="compositionally biased region" description="Low complexity" evidence="7">
    <location>
        <begin position="14"/>
        <end position="28"/>
    </location>
</feature>
<feature type="region of interest" description="Disordered" evidence="7">
    <location>
        <begin position="137"/>
        <end position="210"/>
    </location>
</feature>
<evidence type="ECO:0000256" key="4">
    <source>
        <dbReference type="ARBA" id="ARBA00022833"/>
    </source>
</evidence>
<organism evidence="9 10">
    <name type="scientific">Lasiosphaeris hirsuta</name>
    <dbReference type="NCBI Taxonomy" id="260670"/>
    <lineage>
        <taxon>Eukaryota</taxon>
        <taxon>Fungi</taxon>
        <taxon>Dikarya</taxon>
        <taxon>Ascomycota</taxon>
        <taxon>Pezizomycotina</taxon>
        <taxon>Sordariomycetes</taxon>
        <taxon>Sordariomycetidae</taxon>
        <taxon>Sordariales</taxon>
        <taxon>Lasiosphaeriaceae</taxon>
        <taxon>Lasiosphaeris</taxon>
    </lineage>
</organism>
<evidence type="ECO:0000256" key="7">
    <source>
        <dbReference type="SAM" id="MobiDB-lite"/>
    </source>
</evidence>
<feature type="region of interest" description="Disordered" evidence="7">
    <location>
        <begin position="362"/>
        <end position="383"/>
    </location>
</feature>
<dbReference type="InterPro" id="IPR019787">
    <property type="entry name" value="Znf_PHD-finger"/>
</dbReference>
<dbReference type="CDD" id="cd15502">
    <property type="entry name" value="PHD_Phf1p_Phf2p_like"/>
    <property type="match status" value="1"/>
</dbReference>
<dbReference type="SMART" id="SM00249">
    <property type="entry name" value="PHD"/>
    <property type="match status" value="1"/>
</dbReference>
<feature type="region of interest" description="Disordered" evidence="7">
    <location>
        <begin position="308"/>
        <end position="333"/>
    </location>
</feature>
<dbReference type="GO" id="GO:0008270">
    <property type="term" value="F:zinc ion binding"/>
    <property type="evidence" value="ECO:0007669"/>
    <property type="project" value="UniProtKB-KW"/>
</dbReference>
<dbReference type="AlphaFoldDB" id="A0AA40AFW9"/>
<evidence type="ECO:0000256" key="3">
    <source>
        <dbReference type="ARBA" id="ARBA00022771"/>
    </source>
</evidence>
<evidence type="ECO:0000259" key="8">
    <source>
        <dbReference type="PROSITE" id="PS50016"/>
    </source>
</evidence>
<keyword evidence="5" id="KW-0539">Nucleus</keyword>
<feature type="region of interest" description="Disordered" evidence="7">
    <location>
        <begin position="1"/>
        <end position="35"/>
    </location>
</feature>
<evidence type="ECO:0000313" key="10">
    <source>
        <dbReference type="Proteomes" id="UP001172102"/>
    </source>
</evidence>
<keyword evidence="3 6" id="KW-0863">Zinc-finger</keyword>
<dbReference type="InterPro" id="IPR013083">
    <property type="entry name" value="Znf_RING/FYVE/PHD"/>
</dbReference>